<dbReference type="AlphaFoldDB" id="A0A8D9BIW3"/>
<accession>A0A8D9BIW3</accession>
<dbReference type="EMBL" id="HBUF01647446">
    <property type="protein sequence ID" value="CAG6786199.1"/>
    <property type="molecule type" value="Transcribed_RNA"/>
</dbReference>
<proteinExistence type="predicted"/>
<protein>
    <submittedName>
        <fullName evidence="1">Uncharacterized protein</fullName>
    </submittedName>
</protein>
<organism evidence="1">
    <name type="scientific">Cacopsylla melanoneura</name>
    <dbReference type="NCBI Taxonomy" id="428564"/>
    <lineage>
        <taxon>Eukaryota</taxon>
        <taxon>Metazoa</taxon>
        <taxon>Ecdysozoa</taxon>
        <taxon>Arthropoda</taxon>
        <taxon>Hexapoda</taxon>
        <taxon>Insecta</taxon>
        <taxon>Pterygota</taxon>
        <taxon>Neoptera</taxon>
        <taxon>Paraneoptera</taxon>
        <taxon>Hemiptera</taxon>
        <taxon>Sternorrhyncha</taxon>
        <taxon>Psylloidea</taxon>
        <taxon>Psyllidae</taxon>
        <taxon>Psyllinae</taxon>
        <taxon>Cacopsylla</taxon>
    </lineage>
</organism>
<name>A0A8D9BIW3_9HEMI</name>
<sequence length="100" mass="11399">MDLKLIWCPTVYPCEASKIVIMIQYRNLSMPCSLLYLHIIIVHRLPQIQPPSFNVQPVCKDFSYFLENLLPTGFASLFLPLVRSNPIPISMTIEVMVGSC</sequence>
<reference evidence="1" key="1">
    <citation type="submission" date="2021-05" db="EMBL/GenBank/DDBJ databases">
        <authorList>
            <person name="Alioto T."/>
            <person name="Alioto T."/>
            <person name="Gomez Garrido J."/>
        </authorList>
    </citation>
    <scope>NUCLEOTIDE SEQUENCE</scope>
</reference>
<evidence type="ECO:0000313" key="1">
    <source>
        <dbReference type="EMBL" id="CAG6786199.1"/>
    </source>
</evidence>